<dbReference type="EMBL" id="UINC01132639">
    <property type="protein sequence ID" value="SVD15077.1"/>
    <property type="molecule type" value="Genomic_DNA"/>
</dbReference>
<protein>
    <submittedName>
        <fullName evidence="1">Uncharacterized protein</fullName>
    </submittedName>
</protein>
<evidence type="ECO:0000313" key="1">
    <source>
        <dbReference type="EMBL" id="SVD15077.1"/>
    </source>
</evidence>
<feature type="non-terminal residue" evidence="1">
    <location>
        <position position="1"/>
    </location>
</feature>
<reference evidence="1" key="1">
    <citation type="submission" date="2018-05" db="EMBL/GenBank/DDBJ databases">
        <authorList>
            <person name="Lanie J.A."/>
            <person name="Ng W.-L."/>
            <person name="Kazmierczak K.M."/>
            <person name="Andrzejewski T.M."/>
            <person name="Davidsen T.M."/>
            <person name="Wayne K.J."/>
            <person name="Tettelin H."/>
            <person name="Glass J.I."/>
            <person name="Rusch D."/>
            <person name="Podicherti R."/>
            <person name="Tsui H.-C.T."/>
            <person name="Winkler M.E."/>
        </authorList>
    </citation>
    <scope>NUCLEOTIDE SEQUENCE</scope>
</reference>
<sequence length="151" mass="16137">VAAALTRAGEHMPEAPPFLRDRIMNAVAAEEAPRAEWLIPNWAKAVTGAAMVAVLVWALAMRPGEQPAPKTTGEKMSAPIVQQAQAIPSKTKTKLPTVPKPHVENALTQLGGSFTKPYTSELQNLKNDLAGTRDFLGDRLAGLSLVGFDTK</sequence>
<organism evidence="1">
    <name type="scientific">marine metagenome</name>
    <dbReference type="NCBI Taxonomy" id="408172"/>
    <lineage>
        <taxon>unclassified sequences</taxon>
        <taxon>metagenomes</taxon>
        <taxon>ecological metagenomes</taxon>
    </lineage>
</organism>
<accession>A0A382T0R2</accession>
<dbReference type="AlphaFoldDB" id="A0A382T0R2"/>
<gene>
    <name evidence="1" type="ORF">METZ01_LOCUS367931</name>
</gene>
<proteinExistence type="predicted"/>
<name>A0A382T0R2_9ZZZZ</name>